<organism evidence="5 6">
    <name type="scientific">Ananas comosus</name>
    <name type="common">Pineapple</name>
    <name type="synonym">Ananas ananas</name>
    <dbReference type="NCBI Taxonomy" id="4615"/>
    <lineage>
        <taxon>Eukaryota</taxon>
        <taxon>Viridiplantae</taxon>
        <taxon>Streptophyta</taxon>
        <taxon>Embryophyta</taxon>
        <taxon>Tracheophyta</taxon>
        <taxon>Spermatophyta</taxon>
        <taxon>Magnoliopsida</taxon>
        <taxon>Liliopsida</taxon>
        <taxon>Poales</taxon>
        <taxon>Bromeliaceae</taxon>
        <taxon>Bromelioideae</taxon>
        <taxon>Ananas</taxon>
    </lineage>
</organism>
<comment type="caution">
    <text evidence="5">The sequence shown here is derived from an EMBL/GenBank/DDBJ whole genome shotgun (WGS) entry which is preliminary data.</text>
</comment>
<dbReference type="InterPro" id="IPR031107">
    <property type="entry name" value="Small_HSP"/>
</dbReference>
<sequence length="149" mass="16660">MTSRLCNSGVETLNDAPPQFARQGKIEKLQQASVSTGAMFSSEDCCDWSPRMDVAETGANYVVTVELPGVRISDILVEVDEQNLTVTGERSIQQQTVQIYPENCRPKYHQKQILQGPYRVVWALPNDANKDNVTAKFVDGFLHITFPKV</sequence>
<comment type="similarity">
    <text evidence="2 3">Belongs to the small heat shock protein (HSP20) family.</text>
</comment>
<reference evidence="5 6" key="1">
    <citation type="journal article" date="2016" name="DNA Res.">
        <title>The draft genome of MD-2 pineapple using hybrid error correction of long reads.</title>
        <authorList>
            <person name="Redwan R.M."/>
            <person name="Saidin A."/>
            <person name="Kumar S.V."/>
        </authorList>
    </citation>
    <scope>NUCLEOTIDE SEQUENCE [LARGE SCALE GENOMIC DNA]</scope>
    <source>
        <strain evidence="6">cv. MD2</strain>
        <tissue evidence="5">Leaf</tissue>
    </source>
</reference>
<dbReference type="InterPro" id="IPR008978">
    <property type="entry name" value="HSP20-like_chaperone"/>
</dbReference>
<dbReference type="STRING" id="4615.A0A199USR4"/>
<dbReference type="PROSITE" id="PS01031">
    <property type="entry name" value="SHSP"/>
    <property type="match status" value="1"/>
</dbReference>
<dbReference type="Pfam" id="PF00011">
    <property type="entry name" value="HSP20"/>
    <property type="match status" value="1"/>
</dbReference>
<protein>
    <submittedName>
        <fullName evidence="5">Small heat shock protein C2</fullName>
    </submittedName>
</protein>
<dbReference type="Proteomes" id="UP000092600">
    <property type="component" value="Unassembled WGS sequence"/>
</dbReference>
<dbReference type="Gene3D" id="2.60.40.790">
    <property type="match status" value="1"/>
</dbReference>
<dbReference type="SUPFAM" id="SSF49764">
    <property type="entry name" value="HSP20-like chaperones"/>
    <property type="match status" value="1"/>
</dbReference>
<evidence type="ECO:0000256" key="3">
    <source>
        <dbReference type="RuleBase" id="RU003616"/>
    </source>
</evidence>
<dbReference type="PANTHER" id="PTHR11527">
    <property type="entry name" value="HEAT-SHOCK PROTEIN 20 FAMILY MEMBER"/>
    <property type="match status" value="1"/>
</dbReference>
<gene>
    <name evidence="5" type="ORF">ACMD2_12066</name>
</gene>
<proteinExistence type="inferred from homology"/>
<evidence type="ECO:0000259" key="4">
    <source>
        <dbReference type="PROSITE" id="PS01031"/>
    </source>
</evidence>
<dbReference type="InterPro" id="IPR002068">
    <property type="entry name" value="A-crystallin/Hsp20_dom"/>
</dbReference>
<dbReference type="CDD" id="cd06464">
    <property type="entry name" value="ACD_sHsps-like"/>
    <property type="match status" value="1"/>
</dbReference>
<feature type="domain" description="SHSP" evidence="4">
    <location>
        <begin position="43"/>
        <end position="149"/>
    </location>
</feature>
<evidence type="ECO:0000313" key="6">
    <source>
        <dbReference type="Proteomes" id="UP000092600"/>
    </source>
</evidence>
<evidence type="ECO:0000256" key="1">
    <source>
        <dbReference type="ARBA" id="ARBA00023016"/>
    </source>
</evidence>
<dbReference type="AlphaFoldDB" id="A0A199USR4"/>
<keyword evidence="1 5" id="KW-0346">Stress response</keyword>
<dbReference type="EMBL" id="LSRQ01005409">
    <property type="protein sequence ID" value="OAY67676.1"/>
    <property type="molecule type" value="Genomic_DNA"/>
</dbReference>
<name>A0A199USR4_ANACO</name>
<evidence type="ECO:0000256" key="2">
    <source>
        <dbReference type="PROSITE-ProRule" id="PRU00285"/>
    </source>
</evidence>
<evidence type="ECO:0000313" key="5">
    <source>
        <dbReference type="EMBL" id="OAY67676.1"/>
    </source>
</evidence>
<accession>A0A199USR4</accession>